<dbReference type="SUPFAM" id="SSF55347">
    <property type="entry name" value="Glyceraldehyde-3-phosphate dehydrogenase-like, C-terminal domain"/>
    <property type="match status" value="1"/>
</dbReference>
<evidence type="ECO:0000313" key="5">
    <source>
        <dbReference type="EMBL" id="MDD0837583.1"/>
    </source>
</evidence>
<feature type="domain" description="GFO/IDH/MocA-like oxidoreductase" evidence="4">
    <location>
        <begin position="141"/>
        <end position="258"/>
    </location>
</feature>
<evidence type="ECO:0000256" key="2">
    <source>
        <dbReference type="ARBA" id="ARBA00023002"/>
    </source>
</evidence>
<gene>
    <name evidence="5" type="ORF">PSQ40_03255</name>
</gene>
<dbReference type="Pfam" id="PF22725">
    <property type="entry name" value="GFO_IDH_MocA_C3"/>
    <property type="match status" value="1"/>
</dbReference>
<dbReference type="PANTHER" id="PTHR22604:SF105">
    <property type="entry name" value="TRANS-1,2-DIHYDROBENZENE-1,2-DIOL DEHYDROGENASE"/>
    <property type="match status" value="1"/>
</dbReference>
<accession>A0ABT5MUU5</accession>
<dbReference type="RefSeq" id="WP_273948767.1">
    <property type="nucleotide sequence ID" value="NZ_JAQSIP010000001.1"/>
</dbReference>
<organism evidence="5 6">
    <name type="scientific">Curvibacter cyanobacteriorum</name>
    <dbReference type="NCBI Taxonomy" id="3026422"/>
    <lineage>
        <taxon>Bacteria</taxon>
        <taxon>Pseudomonadati</taxon>
        <taxon>Pseudomonadota</taxon>
        <taxon>Betaproteobacteria</taxon>
        <taxon>Burkholderiales</taxon>
        <taxon>Comamonadaceae</taxon>
        <taxon>Curvibacter</taxon>
    </lineage>
</organism>
<dbReference type="PANTHER" id="PTHR22604">
    <property type="entry name" value="OXIDOREDUCTASES"/>
    <property type="match status" value="1"/>
</dbReference>
<name>A0ABT5MUU5_9BURK</name>
<dbReference type="Gene3D" id="3.30.360.10">
    <property type="entry name" value="Dihydrodipicolinate Reductase, domain 2"/>
    <property type="match status" value="1"/>
</dbReference>
<reference evidence="5 6" key="1">
    <citation type="submission" date="2023-02" db="EMBL/GenBank/DDBJ databases">
        <title>Bacterial whole genomic sequence of Curvibacter sp. HBC61.</title>
        <authorList>
            <person name="Le V."/>
            <person name="Ko S.-R."/>
            <person name="Ahn C.-Y."/>
            <person name="Oh H.-M."/>
        </authorList>
    </citation>
    <scope>NUCLEOTIDE SEQUENCE [LARGE SCALE GENOMIC DNA]</scope>
    <source>
        <strain evidence="5 6">HBC61</strain>
    </source>
</reference>
<dbReference type="InterPro" id="IPR036291">
    <property type="entry name" value="NAD(P)-bd_dom_sf"/>
</dbReference>
<dbReference type="Gene3D" id="3.40.50.720">
    <property type="entry name" value="NAD(P)-binding Rossmann-like Domain"/>
    <property type="match status" value="1"/>
</dbReference>
<dbReference type="InterPro" id="IPR050984">
    <property type="entry name" value="Gfo/Idh/MocA_domain"/>
</dbReference>
<dbReference type="EMBL" id="JAQSIP010000001">
    <property type="protein sequence ID" value="MDD0837583.1"/>
    <property type="molecule type" value="Genomic_DNA"/>
</dbReference>
<keyword evidence="6" id="KW-1185">Reference proteome</keyword>
<evidence type="ECO:0000259" key="3">
    <source>
        <dbReference type="Pfam" id="PF01408"/>
    </source>
</evidence>
<protein>
    <submittedName>
        <fullName evidence="5">Gfo/Idh/MocA family oxidoreductase</fullName>
    </submittedName>
</protein>
<comment type="similarity">
    <text evidence="1">Belongs to the Gfo/Idh/MocA family.</text>
</comment>
<evidence type="ECO:0000313" key="6">
    <source>
        <dbReference type="Proteomes" id="UP001528673"/>
    </source>
</evidence>
<dbReference type="Proteomes" id="UP001528673">
    <property type="component" value="Unassembled WGS sequence"/>
</dbReference>
<dbReference type="Pfam" id="PF01408">
    <property type="entry name" value="GFO_IDH_MocA"/>
    <property type="match status" value="1"/>
</dbReference>
<evidence type="ECO:0000256" key="1">
    <source>
        <dbReference type="ARBA" id="ARBA00010928"/>
    </source>
</evidence>
<keyword evidence="2" id="KW-0560">Oxidoreductase</keyword>
<sequence length="360" mass="37912">MNTDSQPLPHPTPLRLGVLGCASIAHKFCRDVAPSPLVRVVAVASRRADKAADFARHHGIGRWHAAYEALLADPEVDAIYLPLPNSLHAAWAIRAAEAGKHVLCEKPLALNLAEAQAMFAAAQAHGVQLVEAYPYAFQPQHQHLMALLAEGAIGEVRSVQACFGFMLPPVPGNIRLQAGLGGGALLDAGSYALSLIRAVMGQAPVRVLADASWTRSGVDISLMATLHYADGRRAQLSCAMDTANHRRATLVGSAGTLETEFLNHTAPAPDPQTGFLPSQMRLRRGTANTIAFEELHDATGSGFRFAAEAFARGVAQTDPVALARLTQASLDNAATLEALGQSARLGQAVAVATVAEVARA</sequence>
<dbReference type="InterPro" id="IPR000683">
    <property type="entry name" value="Gfo/Idh/MocA-like_OxRdtase_N"/>
</dbReference>
<evidence type="ECO:0000259" key="4">
    <source>
        <dbReference type="Pfam" id="PF22725"/>
    </source>
</evidence>
<feature type="domain" description="Gfo/Idh/MocA-like oxidoreductase N-terminal" evidence="3">
    <location>
        <begin position="15"/>
        <end position="131"/>
    </location>
</feature>
<dbReference type="InterPro" id="IPR055170">
    <property type="entry name" value="GFO_IDH_MocA-like_dom"/>
</dbReference>
<comment type="caution">
    <text evidence="5">The sequence shown here is derived from an EMBL/GenBank/DDBJ whole genome shotgun (WGS) entry which is preliminary data.</text>
</comment>
<proteinExistence type="inferred from homology"/>
<dbReference type="SUPFAM" id="SSF51735">
    <property type="entry name" value="NAD(P)-binding Rossmann-fold domains"/>
    <property type="match status" value="1"/>
</dbReference>